<organism evidence="3 4">
    <name type="scientific">Nonomuraea jabiensis</name>
    <dbReference type="NCBI Taxonomy" id="882448"/>
    <lineage>
        <taxon>Bacteria</taxon>
        <taxon>Bacillati</taxon>
        <taxon>Actinomycetota</taxon>
        <taxon>Actinomycetes</taxon>
        <taxon>Streptosporangiales</taxon>
        <taxon>Streptosporangiaceae</taxon>
        <taxon>Nonomuraea</taxon>
    </lineage>
</organism>
<dbReference type="Proteomes" id="UP000579153">
    <property type="component" value="Unassembled WGS sequence"/>
</dbReference>
<comment type="caution">
    <text evidence="3">The sequence shown here is derived from an EMBL/GenBank/DDBJ whole genome shotgun (WGS) entry which is preliminary data.</text>
</comment>
<sequence>MTDRVISPADPPDPPDPPDPAGPTDPLTPRVSYLVFRLERYIRSRLDEALTRHGVTTTEYMALSELRLRDGPSSADLARIAFVTPQAMSLVIRDLERRGLIRRDPQPGAGRMLRARLTRKGLSTLRRCDRSVDEIEAVMFAEVDDTARKTLAESLTACARALRP</sequence>
<feature type="compositionally biased region" description="Pro residues" evidence="1">
    <location>
        <begin position="9"/>
        <end position="23"/>
    </location>
</feature>
<evidence type="ECO:0000313" key="4">
    <source>
        <dbReference type="Proteomes" id="UP000579153"/>
    </source>
</evidence>
<name>A0A7W9GGS2_9ACTN</name>
<dbReference type="SUPFAM" id="SSF46785">
    <property type="entry name" value="Winged helix' DNA-binding domain"/>
    <property type="match status" value="1"/>
</dbReference>
<dbReference type="PANTHER" id="PTHR33164">
    <property type="entry name" value="TRANSCRIPTIONAL REGULATOR, MARR FAMILY"/>
    <property type="match status" value="1"/>
</dbReference>
<keyword evidence="3" id="KW-0238">DNA-binding</keyword>
<dbReference type="SMART" id="SM00347">
    <property type="entry name" value="HTH_MARR"/>
    <property type="match status" value="1"/>
</dbReference>
<dbReference type="InterPro" id="IPR039422">
    <property type="entry name" value="MarR/SlyA-like"/>
</dbReference>
<dbReference type="EMBL" id="JACHMB010000001">
    <property type="protein sequence ID" value="MBB5783306.1"/>
    <property type="molecule type" value="Genomic_DNA"/>
</dbReference>
<dbReference type="InterPro" id="IPR000835">
    <property type="entry name" value="HTH_MarR-typ"/>
</dbReference>
<dbReference type="InterPro" id="IPR036388">
    <property type="entry name" value="WH-like_DNA-bd_sf"/>
</dbReference>
<accession>A0A7W9GGS2</accession>
<evidence type="ECO:0000259" key="2">
    <source>
        <dbReference type="PROSITE" id="PS50995"/>
    </source>
</evidence>
<reference evidence="3 4" key="1">
    <citation type="submission" date="2020-08" db="EMBL/GenBank/DDBJ databases">
        <title>Sequencing the genomes of 1000 actinobacteria strains.</title>
        <authorList>
            <person name="Klenk H.-P."/>
        </authorList>
    </citation>
    <scope>NUCLEOTIDE SEQUENCE [LARGE SCALE GENOMIC DNA]</scope>
    <source>
        <strain evidence="3 4">DSM 45507</strain>
    </source>
</reference>
<dbReference type="PANTHER" id="PTHR33164:SF43">
    <property type="entry name" value="HTH-TYPE TRANSCRIPTIONAL REPRESSOR YETL"/>
    <property type="match status" value="1"/>
</dbReference>
<evidence type="ECO:0000313" key="3">
    <source>
        <dbReference type="EMBL" id="MBB5783306.1"/>
    </source>
</evidence>
<keyword evidence="4" id="KW-1185">Reference proteome</keyword>
<dbReference type="AlphaFoldDB" id="A0A7W9GGS2"/>
<dbReference type="RefSeq" id="WP_313046582.1">
    <property type="nucleotide sequence ID" value="NZ_JACHMB010000001.1"/>
</dbReference>
<feature type="region of interest" description="Disordered" evidence="1">
    <location>
        <begin position="1"/>
        <end position="28"/>
    </location>
</feature>
<feature type="domain" description="HTH marR-type" evidence="2">
    <location>
        <begin position="28"/>
        <end position="160"/>
    </location>
</feature>
<protein>
    <submittedName>
        <fullName evidence="3">DNA-binding MarR family transcriptional regulator</fullName>
    </submittedName>
</protein>
<proteinExistence type="predicted"/>
<evidence type="ECO:0000256" key="1">
    <source>
        <dbReference type="SAM" id="MobiDB-lite"/>
    </source>
</evidence>
<dbReference type="Gene3D" id="1.10.10.10">
    <property type="entry name" value="Winged helix-like DNA-binding domain superfamily/Winged helix DNA-binding domain"/>
    <property type="match status" value="1"/>
</dbReference>
<dbReference type="PROSITE" id="PS50995">
    <property type="entry name" value="HTH_MARR_2"/>
    <property type="match status" value="1"/>
</dbReference>
<dbReference type="InterPro" id="IPR036390">
    <property type="entry name" value="WH_DNA-bd_sf"/>
</dbReference>
<dbReference type="GO" id="GO:0006950">
    <property type="term" value="P:response to stress"/>
    <property type="evidence" value="ECO:0007669"/>
    <property type="project" value="TreeGrafter"/>
</dbReference>
<gene>
    <name evidence="3" type="ORF">HD596_010062</name>
</gene>
<dbReference type="GO" id="GO:0003677">
    <property type="term" value="F:DNA binding"/>
    <property type="evidence" value="ECO:0007669"/>
    <property type="project" value="UniProtKB-KW"/>
</dbReference>
<dbReference type="Pfam" id="PF12802">
    <property type="entry name" value="MarR_2"/>
    <property type="match status" value="1"/>
</dbReference>
<dbReference type="GO" id="GO:0003700">
    <property type="term" value="F:DNA-binding transcription factor activity"/>
    <property type="evidence" value="ECO:0007669"/>
    <property type="project" value="InterPro"/>
</dbReference>